<accession>A0A2S7IV61</accession>
<gene>
    <name evidence="1" type="ORF">C3731_19685</name>
</gene>
<dbReference type="RefSeq" id="WP_104757315.1">
    <property type="nucleotide sequence ID" value="NZ_PTRC01000042.1"/>
</dbReference>
<organism evidence="1 2">
    <name type="scientific">Brucella oryzae</name>
    <dbReference type="NCBI Taxonomy" id="335286"/>
    <lineage>
        <taxon>Bacteria</taxon>
        <taxon>Pseudomonadati</taxon>
        <taxon>Pseudomonadota</taxon>
        <taxon>Alphaproteobacteria</taxon>
        <taxon>Hyphomicrobiales</taxon>
        <taxon>Brucellaceae</taxon>
        <taxon>Brucella/Ochrobactrum group</taxon>
        <taxon>Brucella</taxon>
    </lineage>
</organism>
<keyword evidence="2" id="KW-1185">Reference proteome</keyword>
<evidence type="ECO:0008006" key="3">
    <source>
        <dbReference type="Google" id="ProtNLM"/>
    </source>
</evidence>
<name>A0A2S7IV61_9HYPH</name>
<reference evidence="1 2" key="1">
    <citation type="submission" date="2018-02" db="EMBL/GenBank/DDBJ databases">
        <title>Draft genome sequence of Ochrobactrum oryzae found in Brazil.</title>
        <authorList>
            <person name="Cerdeira L."/>
            <person name="Andrade F."/>
            <person name="Zacariotto T."/>
            <person name="Barbosa B."/>
            <person name="Santos S."/>
            <person name="Cassetari V."/>
            <person name="Lincopan N."/>
        </authorList>
    </citation>
    <scope>NUCLEOTIDE SEQUENCE [LARGE SCALE GENOMIC DNA]</scope>
    <source>
        <strain evidence="1 2">OA447</strain>
    </source>
</reference>
<evidence type="ECO:0000313" key="2">
    <source>
        <dbReference type="Proteomes" id="UP000238493"/>
    </source>
</evidence>
<dbReference type="EMBL" id="PTRC01000042">
    <property type="protein sequence ID" value="PQA71882.1"/>
    <property type="molecule type" value="Genomic_DNA"/>
</dbReference>
<proteinExistence type="predicted"/>
<dbReference type="Gene3D" id="3.40.50.720">
    <property type="entry name" value="NAD(P)-binding Rossmann-like Domain"/>
    <property type="match status" value="1"/>
</dbReference>
<dbReference type="AlphaFoldDB" id="A0A2S7IV61"/>
<dbReference type="OrthoDB" id="9033521at2"/>
<comment type="caution">
    <text evidence="1">The sequence shown here is derived from an EMBL/GenBank/DDBJ whole genome shotgun (WGS) entry which is preliminary data.</text>
</comment>
<sequence>MSCDVLITGTGMFAGRIALDIASTAKTPVNVVIAGRNKMRLNWLKTAGNARAAMFSTPARFSTIEVDMVADGTSDRLLEECNPRIVVQAASIQTSTVISDTGNRWTQLVAEGGLSATAVFQSLITSRMAAAISRRQNPPVLINCSFPDVVNGIIKAMGNDVLCGTGNVAILSNVFDGAYEHANSDPLRVIAHYQCLAAWRKPPEERAGAVAPLVYVGGQQLDDVFDTFKQCQLTPEPAIEISGASGVTLILALAAGTSWRGHAPGPDGLPGGYPVCLEKGKLVLDLPESITREEAIAWNASFETANGLVVEDGTVRYCGKLASMLEEEKFQHAEGFEAKELERVCNDMALLRDRLMSEPT</sequence>
<dbReference type="Proteomes" id="UP000238493">
    <property type="component" value="Unassembled WGS sequence"/>
</dbReference>
<protein>
    <recommendedName>
        <fullName evidence="3">Saccharopine dehydrogenase NADP binding domain-containing protein</fullName>
    </recommendedName>
</protein>
<evidence type="ECO:0000313" key="1">
    <source>
        <dbReference type="EMBL" id="PQA71882.1"/>
    </source>
</evidence>